<dbReference type="AlphaFoldDB" id="A0A1M4E438"/>
<evidence type="ECO:0000313" key="1">
    <source>
        <dbReference type="EMBL" id="SBO93586.1"/>
    </source>
</evidence>
<reference evidence="1" key="1">
    <citation type="submission" date="2016-04" db="EMBL/GenBank/DDBJ databases">
        <authorList>
            <person name="Evans L.H."/>
            <person name="Alamgir A."/>
            <person name="Owens N."/>
            <person name="Weber N.D."/>
            <person name="Virtaneva K."/>
            <person name="Barbian K."/>
            <person name="Babar A."/>
            <person name="Rosenke K."/>
        </authorList>
    </citation>
    <scope>NUCLEOTIDE SEQUENCE</scope>
    <source>
        <strain evidence="1">Nono1</strain>
    </source>
</reference>
<accession>A0A1M4E438</accession>
<proteinExistence type="predicted"/>
<organism evidence="1">
    <name type="scientific">Nonomuraea gerenzanensis</name>
    <dbReference type="NCBI Taxonomy" id="93944"/>
    <lineage>
        <taxon>Bacteria</taxon>
        <taxon>Bacillati</taxon>
        <taxon>Actinomycetota</taxon>
        <taxon>Actinomycetes</taxon>
        <taxon>Streptosporangiales</taxon>
        <taxon>Streptosporangiaceae</taxon>
        <taxon>Nonomuraea</taxon>
    </lineage>
</organism>
<protein>
    <submittedName>
        <fullName evidence="1">Uncharacterized protein</fullName>
    </submittedName>
</protein>
<gene>
    <name evidence="1" type="ORF">BN4615_P3100</name>
</gene>
<name>A0A1M4E438_9ACTN</name>
<sequence length="62" mass="7146">MTVKAFWRFLLGDPLGQPADGRAIGIGLSAALKKHYSADEADRYLREWSAQHQHDVRERPRR</sequence>
<dbReference type="EMBL" id="LT559118">
    <property type="protein sequence ID" value="SBO93586.1"/>
    <property type="molecule type" value="Genomic_DNA"/>
</dbReference>